<dbReference type="Gene3D" id="3.90.660.20">
    <property type="entry name" value="Protoporphyrinogen oxidase, mitochondrial, domain 2"/>
    <property type="match status" value="1"/>
</dbReference>
<dbReference type="InterPro" id="IPR036188">
    <property type="entry name" value="FAD/NAD-bd_sf"/>
</dbReference>
<organism evidence="3 4">
    <name type="scientific">Zeimonas arvi</name>
    <dbReference type="NCBI Taxonomy" id="2498847"/>
    <lineage>
        <taxon>Bacteria</taxon>
        <taxon>Pseudomonadati</taxon>
        <taxon>Pseudomonadota</taxon>
        <taxon>Betaproteobacteria</taxon>
        <taxon>Burkholderiales</taxon>
        <taxon>Burkholderiaceae</taxon>
        <taxon>Zeimonas</taxon>
    </lineage>
</organism>
<dbReference type="PANTHER" id="PTHR42923:SF47">
    <property type="entry name" value="BLR3003 PROTEIN"/>
    <property type="match status" value="1"/>
</dbReference>
<name>A0A5C8P0P3_9BURK</name>
<feature type="compositionally biased region" description="Low complexity" evidence="1">
    <location>
        <begin position="14"/>
        <end position="35"/>
    </location>
</feature>
<feature type="compositionally biased region" description="Basic and acidic residues" evidence="1">
    <location>
        <begin position="171"/>
        <end position="183"/>
    </location>
</feature>
<dbReference type="Gene3D" id="1.10.3110.10">
    <property type="entry name" value="protoporphyrinogen ix oxidase, domain 3"/>
    <property type="match status" value="1"/>
</dbReference>
<reference evidence="3 4" key="1">
    <citation type="submission" date="2019-06" db="EMBL/GenBank/DDBJ databases">
        <title>Quisquiliibacterium sp. nov., isolated from a maize field.</title>
        <authorList>
            <person name="Lin S.-Y."/>
            <person name="Tsai C.-F."/>
            <person name="Young C.-C."/>
        </authorList>
    </citation>
    <scope>NUCLEOTIDE SEQUENCE [LARGE SCALE GENOMIC DNA]</scope>
    <source>
        <strain evidence="3 4">CC-CFT501</strain>
    </source>
</reference>
<proteinExistence type="predicted"/>
<dbReference type="OrthoDB" id="7849608at2"/>
<dbReference type="InterPro" id="IPR050464">
    <property type="entry name" value="Zeta_carotene_desat/Oxidored"/>
</dbReference>
<dbReference type="AlphaFoldDB" id="A0A5C8P0P3"/>
<dbReference type="SUPFAM" id="SSF51905">
    <property type="entry name" value="FAD/NAD(P)-binding domain"/>
    <property type="match status" value="1"/>
</dbReference>
<dbReference type="InterPro" id="IPR017830">
    <property type="entry name" value="SQase_HpnE"/>
</dbReference>
<feature type="region of interest" description="Disordered" evidence="1">
    <location>
        <begin position="1"/>
        <end position="183"/>
    </location>
</feature>
<dbReference type="Pfam" id="PF01593">
    <property type="entry name" value="Amino_oxidase"/>
    <property type="match status" value="1"/>
</dbReference>
<feature type="domain" description="Amine oxidase" evidence="2">
    <location>
        <begin position="249"/>
        <end position="697"/>
    </location>
</feature>
<evidence type="ECO:0000259" key="2">
    <source>
        <dbReference type="Pfam" id="PF01593"/>
    </source>
</evidence>
<dbReference type="InterPro" id="IPR002937">
    <property type="entry name" value="Amino_oxidase"/>
</dbReference>
<dbReference type="PANTHER" id="PTHR42923">
    <property type="entry name" value="PROTOPORPHYRINOGEN OXIDASE"/>
    <property type="match status" value="1"/>
</dbReference>
<protein>
    <submittedName>
        <fullName evidence="3">FAD-dependent oxidoreductase</fullName>
    </submittedName>
</protein>
<evidence type="ECO:0000256" key="1">
    <source>
        <dbReference type="SAM" id="MobiDB-lite"/>
    </source>
</evidence>
<feature type="compositionally biased region" description="Basic and acidic residues" evidence="1">
    <location>
        <begin position="41"/>
        <end position="52"/>
    </location>
</feature>
<keyword evidence="4" id="KW-1185">Reference proteome</keyword>
<feature type="compositionally biased region" description="Low complexity" evidence="1">
    <location>
        <begin position="144"/>
        <end position="164"/>
    </location>
</feature>
<dbReference type="GO" id="GO:0016491">
    <property type="term" value="F:oxidoreductase activity"/>
    <property type="evidence" value="ECO:0007669"/>
    <property type="project" value="InterPro"/>
</dbReference>
<comment type="caution">
    <text evidence="3">The sequence shown here is derived from an EMBL/GenBank/DDBJ whole genome shotgun (WGS) entry which is preliminary data.</text>
</comment>
<dbReference type="Gene3D" id="3.50.50.60">
    <property type="entry name" value="FAD/NAD(P)-binding domain"/>
    <property type="match status" value="1"/>
</dbReference>
<dbReference type="Proteomes" id="UP000321548">
    <property type="component" value="Unassembled WGS sequence"/>
</dbReference>
<evidence type="ECO:0000313" key="3">
    <source>
        <dbReference type="EMBL" id="TXL67190.1"/>
    </source>
</evidence>
<dbReference type="EMBL" id="VDUY01000002">
    <property type="protein sequence ID" value="TXL67190.1"/>
    <property type="molecule type" value="Genomic_DNA"/>
</dbReference>
<gene>
    <name evidence="3" type="ORF">FHP08_06150</name>
</gene>
<feature type="compositionally biased region" description="Low complexity" evidence="1">
    <location>
        <begin position="108"/>
        <end position="129"/>
    </location>
</feature>
<feature type="compositionally biased region" description="Basic and acidic residues" evidence="1">
    <location>
        <begin position="71"/>
        <end position="82"/>
    </location>
</feature>
<accession>A0A5C8P0P3</accession>
<evidence type="ECO:0000313" key="4">
    <source>
        <dbReference type="Proteomes" id="UP000321548"/>
    </source>
</evidence>
<sequence length="707" mass="75052">MAGRGRAPVRERPAASGQPRARAAPRGLLDRPAAAARDRRRHADGPRAEPLPRFRRPAAVLPPRGRRGRRAGREHLRRDRAGHARLRPRTGPRFPADQHHPRRRRGRPQGPHLPADRGPAALRGAGARDPGSEAQRALRRADALRGGARARALPARLRGAARGRPPGPASRTDDGGNLRHAAGRDRARRIPGARPAHLAHADPQALARLAHLRGRSPATGVSRDTDSPASVGGEPAAGHRIAVVGAGWAGLSAALRLAEAGRRVALFDAAPTSGGRARTVELATPLGRFEIDNGQHLIVGAYRETLALIERLGAGALLGRAPLSLGSPAGLRMRAARLPAPLHLAWALATARGLGPGARRATLRLMLQLRRANWRGVAGETVTALLARHRQPPALVARLWAPLCIGALNTLPGEACAASFAAVLRDTLGADRRASDFVTPHAPLGRLLPEPAVERLRALGASIRFRTPVRRLEARADPATGRARWRIDDGEFDQAVLAMAPWSAARLLEASDIPPGPIGDFAPEPIATAWALWPANAAPALPRWSLLDEDEGRCRHGQWLFDRGTVSPLETLPLPETLSPLEPGPAPAGARPGPARLAGIVISVASRLDALTPEAVVAGVSAQLAEAFGGPPPAAVKLVTERRATFRCTPDRPRLGADQLRRQAPGLWLAGDWLWPDYPATLEAAVRSGTDTALRILDARTAPGTVV</sequence>
<dbReference type="NCBIfam" id="TIGR03467">
    <property type="entry name" value="HpnE"/>
    <property type="match status" value="1"/>
</dbReference>